<dbReference type="InterPro" id="IPR013103">
    <property type="entry name" value="RVT_2"/>
</dbReference>
<dbReference type="AlphaFoldDB" id="A0AB40C689"/>
<dbReference type="InterPro" id="IPR043502">
    <property type="entry name" value="DNA/RNA_pol_sf"/>
</dbReference>
<proteinExistence type="predicted"/>
<dbReference type="GeneID" id="120272518"/>
<reference evidence="3" key="1">
    <citation type="submission" date="2025-08" db="UniProtKB">
        <authorList>
            <consortium name="RefSeq"/>
        </authorList>
    </citation>
    <scope>IDENTIFICATION</scope>
</reference>
<name>A0AB40C689_DIOCR</name>
<organism evidence="2 3">
    <name type="scientific">Dioscorea cayennensis subsp. rotundata</name>
    <name type="common">White Guinea yam</name>
    <name type="synonym">Dioscorea rotundata</name>
    <dbReference type="NCBI Taxonomy" id="55577"/>
    <lineage>
        <taxon>Eukaryota</taxon>
        <taxon>Viridiplantae</taxon>
        <taxon>Streptophyta</taxon>
        <taxon>Embryophyta</taxon>
        <taxon>Tracheophyta</taxon>
        <taxon>Spermatophyta</taxon>
        <taxon>Magnoliopsida</taxon>
        <taxon>Liliopsida</taxon>
        <taxon>Dioscoreales</taxon>
        <taxon>Dioscoreaceae</taxon>
        <taxon>Dioscorea</taxon>
    </lineage>
</organism>
<sequence length="298" mass="33467">MGSSVEMLSEFKEKMLRTFEMTDLGCLRYFLGLEVVQSNEGLFVSQQKYAEDLLKKTGMLNCRKFSTPMNANDKLSLEDSSGKTDPVRYRKVVGSLLYRTHTRPDLVFAVGIVSRFMQSPSLHHFGTVKRILHYVAGTIGHGLMYTNSEELKLCVFTDSDWGGATDDRRSTSGWCFSLGSAAVAWSSKKQLITALSSTEAEYIAATSAACEAVWLRRLLSDFGMKFTEPTVIQCDNKSAILITQNPTMHGRTKHIDTRFHFIRDLVCNGEISVVYCSTNEQVADIFTKALPSCKFEYF</sequence>
<feature type="domain" description="Reverse transcriptase Ty1/copia-type" evidence="1">
    <location>
        <begin position="2"/>
        <end position="70"/>
    </location>
</feature>
<dbReference type="CDD" id="cd09272">
    <property type="entry name" value="RNase_HI_RT_Ty1"/>
    <property type="match status" value="1"/>
</dbReference>
<gene>
    <name evidence="3" type="primary">LOC120272518</name>
</gene>
<dbReference type="Pfam" id="PF07727">
    <property type="entry name" value="RVT_2"/>
    <property type="match status" value="1"/>
</dbReference>
<dbReference type="PANTHER" id="PTHR11439">
    <property type="entry name" value="GAG-POL-RELATED RETROTRANSPOSON"/>
    <property type="match status" value="1"/>
</dbReference>
<dbReference type="Proteomes" id="UP001515500">
    <property type="component" value="Chromosome 2"/>
</dbReference>
<protein>
    <submittedName>
        <fullName evidence="3">Uncharacterized mitochondrial protein AtMg00810-like</fullName>
    </submittedName>
</protein>
<evidence type="ECO:0000313" key="3">
    <source>
        <dbReference type="RefSeq" id="XP_039135293.1"/>
    </source>
</evidence>
<dbReference type="RefSeq" id="XP_039135293.1">
    <property type="nucleotide sequence ID" value="XM_039279359.1"/>
</dbReference>
<accession>A0AB40C689</accession>
<dbReference type="PANTHER" id="PTHR11439:SF463">
    <property type="entry name" value="REVERSE TRANSCRIPTASE TY1_COPIA-TYPE DOMAIN-CONTAINING PROTEIN"/>
    <property type="match status" value="1"/>
</dbReference>
<evidence type="ECO:0000313" key="2">
    <source>
        <dbReference type="Proteomes" id="UP001515500"/>
    </source>
</evidence>
<dbReference type="SUPFAM" id="SSF56672">
    <property type="entry name" value="DNA/RNA polymerases"/>
    <property type="match status" value="1"/>
</dbReference>
<evidence type="ECO:0000259" key="1">
    <source>
        <dbReference type="Pfam" id="PF07727"/>
    </source>
</evidence>
<keyword evidence="2" id="KW-1185">Reference proteome</keyword>